<organism evidence="2 3">
    <name type="scientific">Kutzneria chonburiensis</name>
    <dbReference type="NCBI Taxonomy" id="1483604"/>
    <lineage>
        <taxon>Bacteria</taxon>
        <taxon>Bacillati</taxon>
        <taxon>Actinomycetota</taxon>
        <taxon>Actinomycetes</taxon>
        <taxon>Pseudonocardiales</taxon>
        <taxon>Pseudonocardiaceae</taxon>
        <taxon>Kutzneria</taxon>
    </lineage>
</organism>
<comment type="caution">
    <text evidence="2">The sequence shown here is derived from an EMBL/GenBank/DDBJ whole genome shotgun (WGS) entry which is preliminary data.</text>
</comment>
<feature type="domain" description="D-alanyl-D-alanine carboxypeptidase-like core" evidence="1">
    <location>
        <begin position="63"/>
        <end position="144"/>
    </location>
</feature>
<dbReference type="EMBL" id="JBHLUD010000004">
    <property type="protein sequence ID" value="MFC0543327.1"/>
    <property type="molecule type" value="Genomic_DNA"/>
</dbReference>
<keyword evidence="2" id="KW-0121">Carboxypeptidase</keyword>
<dbReference type="InterPro" id="IPR009045">
    <property type="entry name" value="Zn_M74/Hedgehog-like"/>
</dbReference>
<dbReference type="Proteomes" id="UP001589810">
    <property type="component" value="Unassembled WGS sequence"/>
</dbReference>
<evidence type="ECO:0000259" key="1">
    <source>
        <dbReference type="Pfam" id="PF02557"/>
    </source>
</evidence>
<sequence>MDVYRLATLGLAGLRRPLDTLAGRWRPEERASEWALGLRFPHENLAGLDLGARVAFAAARAEALWHHGLVIGLTSGARSVVEQQQLFDEAVAEYGSESAAREWVLPPSESLHVQGRALDVRPREGARWLEIHGHRYGLYRTYANEWWHFEHWPQYIGTRSRPPMRADPRAPASLL</sequence>
<proteinExistence type="predicted"/>
<gene>
    <name evidence="2" type="ORF">ACFFH7_17625</name>
</gene>
<name>A0ABV6MTA6_9PSEU</name>
<dbReference type="RefSeq" id="WP_273941724.1">
    <property type="nucleotide sequence ID" value="NZ_CP097263.1"/>
</dbReference>
<dbReference type="SUPFAM" id="SSF55166">
    <property type="entry name" value="Hedgehog/DD-peptidase"/>
    <property type="match status" value="1"/>
</dbReference>
<dbReference type="GO" id="GO:0004180">
    <property type="term" value="F:carboxypeptidase activity"/>
    <property type="evidence" value="ECO:0007669"/>
    <property type="project" value="UniProtKB-KW"/>
</dbReference>
<keyword evidence="2" id="KW-0378">Hydrolase</keyword>
<evidence type="ECO:0000313" key="2">
    <source>
        <dbReference type="EMBL" id="MFC0543327.1"/>
    </source>
</evidence>
<dbReference type="InterPro" id="IPR003709">
    <property type="entry name" value="VanY-like_core_dom"/>
</dbReference>
<dbReference type="Pfam" id="PF02557">
    <property type="entry name" value="VanY"/>
    <property type="match status" value="1"/>
</dbReference>
<dbReference type="Gene3D" id="3.30.1380.10">
    <property type="match status" value="1"/>
</dbReference>
<keyword evidence="2" id="KW-0645">Protease</keyword>
<accession>A0ABV6MTA6</accession>
<evidence type="ECO:0000313" key="3">
    <source>
        <dbReference type="Proteomes" id="UP001589810"/>
    </source>
</evidence>
<keyword evidence="3" id="KW-1185">Reference proteome</keyword>
<reference evidence="2 3" key="1">
    <citation type="submission" date="2024-09" db="EMBL/GenBank/DDBJ databases">
        <authorList>
            <person name="Sun Q."/>
            <person name="Mori K."/>
        </authorList>
    </citation>
    <scope>NUCLEOTIDE SEQUENCE [LARGE SCALE GENOMIC DNA]</scope>
    <source>
        <strain evidence="2 3">TBRC 1432</strain>
    </source>
</reference>
<protein>
    <submittedName>
        <fullName evidence="2">D-alanyl-D-alanine carboxypeptidase family protein</fullName>
    </submittedName>
</protein>